<dbReference type="OrthoDB" id="1706066at2759"/>
<comment type="caution">
    <text evidence="2">The sequence shown here is derived from an EMBL/GenBank/DDBJ whole genome shotgun (WGS) entry which is preliminary data.</text>
</comment>
<dbReference type="Proteomes" id="UP001149090">
    <property type="component" value="Unassembled WGS sequence"/>
</dbReference>
<gene>
    <name evidence="2" type="ORF">M0811_05854</name>
</gene>
<dbReference type="GO" id="GO:0003987">
    <property type="term" value="F:acetate-CoA ligase activity"/>
    <property type="evidence" value="ECO:0007669"/>
    <property type="project" value="TreeGrafter"/>
</dbReference>
<sequence length="128" mass="14927">MDTLEVIAPKELPNAYLKTFDEYKDLYLKSVQDPITFWKEQAEEFLTWDSPFESVLNGELTKGNVKYFEGGKLNVCYNCVDRHLPKKADQIALIYEGDDPKDTKNVTYSELKDKVRKSSLFFSFFPCF</sequence>
<evidence type="ECO:0000259" key="1">
    <source>
        <dbReference type="Pfam" id="PF16177"/>
    </source>
</evidence>
<dbReference type="InterPro" id="IPR032387">
    <property type="entry name" value="ACAS_N"/>
</dbReference>
<dbReference type="InterPro" id="IPR042099">
    <property type="entry name" value="ANL_N_sf"/>
</dbReference>
<protein>
    <submittedName>
        <fullName evidence="2">Acetyl-coenzyme a synthetase 2</fullName>
    </submittedName>
</protein>
<dbReference type="PANTHER" id="PTHR24095">
    <property type="entry name" value="ACETYL-COENZYME A SYNTHETASE"/>
    <property type="match status" value="1"/>
</dbReference>
<dbReference type="EMBL" id="JAPDFW010000058">
    <property type="protein sequence ID" value="KAJ5077332.1"/>
    <property type="molecule type" value="Genomic_DNA"/>
</dbReference>
<organism evidence="2 3">
    <name type="scientific">Anaeramoeba ignava</name>
    <name type="common">Anaerobic marine amoeba</name>
    <dbReference type="NCBI Taxonomy" id="1746090"/>
    <lineage>
        <taxon>Eukaryota</taxon>
        <taxon>Metamonada</taxon>
        <taxon>Anaeramoebidae</taxon>
        <taxon>Anaeramoeba</taxon>
    </lineage>
</organism>
<dbReference type="Pfam" id="PF16177">
    <property type="entry name" value="ACAS_N"/>
    <property type="match status" value="1"/>
</dbReference>
<dbReference type="SUPFAM" id="SSF56801">
    <property type="entry name" value="Acetyl-CoA synthetase-like"/>
    <property type="match status" value="1"/>
</dbReference>
<reference evidence="2" key="1">
    <citation type="submission" date="2022-10" db="EMBL/GenBank/DDBJ databases">
        <title>Novel sulphate-reducing endosymbionts in the free-living metamonad Anaeramoeba.</title>
        <authorList>
            <person name="Jerlstrom-Hultqvist J."/>
            <person name="Cepicka I."/>
            <person name="Gallot-Lavallee L."/>
            <person name="Salas-Leiva D."/>
            <person name="Curtis B.A."/>
            <person name="Zahonova K."/>
            <person name="Pipaliya S."/>
            <person name="Dacks J."/>
            <person name="Roger A.J."/>
        </authorList>
    </citation>
    <scope>NUCLEOTIDE SEQUENCE</scope>
    <source>
        <strain evidence="2">BMAN</strain>
    </source>
</reference>
<dbReference type="GO" id="GO:0006085">
    <property type="term" value="P:acetyl-CoA biosynthetic process"/>
    <property type="evidence" value="ECO:0007669"/>
    <property type="project" value="TreeGrafter"/>
</dbReference>
<dbReference type="Gene3D" id="3.40.50.12780">
    <property type="entry name" value="N-terminal domain of ligase-like"/>
    <property type="match status" value="1"/>
</dbReference>
<evidence type="ECO:0000313" key="3">
    <source>
        <dbReference type="Proteomes" id="UP001149090"/>
    </source>
</evidence>
<evidence type="ECO:0000313" key="2">
    <source>
        <dbReference type="EMBL" id="KAJ5077332.1"/>
    </source>
</evidence>
<dbReference type="OMA" id="HIIAPTS"/>
<accession>A0A9Q0LQX2</accession>
<dbReference type="PANTHER" id="PTHR24095:SF14">
    <property type="entry name" value="ACETYL-COENZYME A SYNTHETASE 1"/>
    <property type="match status" value="1"/>
</dbReference>
<dbReference type="AlphaFoldDB" id="A0A9Q0LQX2"/>
<keyword evidence="3" id="KW-1185">Reference proteome</keyword>
<name>A0A9Q0LQX2_ANAIG</name>
<proteinExistence type="predicted"/>
<feature type="domain" description="Acetyl-coenzyme A synthetase N-terminal" evidence="1">
    <location>
        <begin position="23"/>
        <end position="79"/>
    </location>
</feature>